<organism evidence="3 4">
    <name type="scientific">Nocardia alba</name>
    <dbReference type="NCBI Taxonomy" id="225051"/>
    <lineage>
        <taxon>Bacteria</taxon>
        <taxon>Bacillati</taxon>
        <taxon>Actinomycetota</taxon>
        <taxon>Actinomycetes</taxon>
        <taxon>Mycobacteriales</taxon>
        <taxon>Nocardiaceae</taxon>
        <taxon>Nocardia</taxon>
    </lineage>
</organism>
<name>A0A4R1F6K7_9NOCA</name>
<protein>
    <submittedName>
        <fullName evidence="3">Uncharacterized protein</fullName>
    </submittedName>
</protein>
<evidence type="ECO:0000313" key="4">
    <source>
        <dbReference type="Proteomes" id="UP000294856"/>
    </source>
</evidence>
<evidence type="ECO:0000256" key="1">
    <source>
        <dbReference type="SAM" id="MobiDB-lite"/>
    </source>
</evidence>
<feature type="transmembrane region" description="Helical" evidence="2">
    <location>
        <begin position="45"/>
        <end position="68"/>
    </location>
</feature>
<dbReference type="EMBL" id="SMFR01000008">
    <property type="protein sequence ID" value="TCJ89966.1"/>
    <property type="molecule type" value="Genomic_DNA"/>
</dbReference>
<dbReference type="Pfam" id="PF19865">
    <property type="entry name" value="DUF6338"/>
    <property type="match status" value="1"/>
</dbReference>
<comment type="caution">
    <text evidence="3">The sequence shown here is derived from an EMBL/GenBank/DDBJ whole genome shotgun (WGS) entry which is preliminary data.</text>
</comment>
<accession>A0A4R1F6K7</accession>
<keyword evidence="2" id="KW-1133">Transmembrane helix</keyword>
<feature type="transmembrane region" description="Helical" evidence="2">
    <location>
        <begin position="95"/>
        <end position="117"/>
    </location>
</feature>
<gene>
    <name evidence="3" type="ORF">DFR71_6257</name>
</gene>
<proteinExistence type="predicted"/>
<keyword evidence="4" id="KW-1185">Reference proteome</keyword>
<sequence>MTPNSWLTILAFFLFIAPGLLFDWISAYRKVPRKESTFTEISRVALVSTACSVAAFLTLLLCAALLALQDRKPFPVPSAMLKQPNTYIADNLVRVSVTMIVIAGLAMVFAWLLTAIVHHGDKGKIFYESTWHRAFREYQPTKDMRVHVRVTLTDGTIWFGCVRDFSPDMEVLDRELILQPPILCKPTHRDSDGNRVRVRMPERWKFVILRGAEIVSIAVAYAPPLSTMADQGGTPLPPPAETDTAPAQP</sequence>
<reference evidence="3 4" key="1">
    <citation type="submission" date="2019-03" db="EMBL/GenBank/DDBJ databases">
        <title>Genomic Encyclopedia of Type Strains, Phase IV (KMG-IV): sequencing the most valuable type-strain genomes for metagenomic binning, comparative biology and taxonomic classification.</title>
        <authorList>
            <person name="Goeker M."/>
        </authorList>
    </citation>
    <scope>NUCLEOTIDE SEQUENCE [LARGE SCALE GENOMIC DNA]</scope>
    <source>
        <strain evidence="3 4">DSM 44684</strain>
    </source>
</reference>
<evidence type="ECO:0000313" key="3">
    <source>
        <dbReference type="EMBL" id="TCJ89966.1"/>
    </source>
</evidence>
<feature type="region of interest" description="Disordered" evidence="1">
    <location>
        <begin position="230"/>
        <end position="249"/>
    </location>
</feature>
<keyword evidence="2" id="KW-0472">Membrane</keyword>
<keyword evidence="2" id="KW-0812">Transmembrane</keyword>
<dbReference type="STRING" id="1210063.GCA_001612665_06644"/>
<dbReference type="AlphaFoldDB" id="A0A4R1F6K7"/>
<dbReference type="InterPro" id="IPR045919">
    <property type="entry name" value="DUF6338"/>
</dbReference>
<feature type="transmembrane region" description="Helical" evidence="2">
    <location>
        <begin position="6"/>
        <end position="25"/>
    </location>
</feature>
<dbReference type="Proteomes" id="UP000294856">
    <property type="component" value="Unassembled WGS sequence"/>
</dbReference>
<evidence type="ECO:0000256" key="2">
    <source>
        <dbReference type="SAM" id="Phobius"/>
    </source>
</evidence>